<evidence type="ECO:0000313" key="2">
    <source>
        <dbReference type="EMBL" id="CAJ1937516.1"/>
    </source>
</evidence>
<organism evidence="2 3">
    <name type="scientific">Cylindrotheca closterium</name>
    <dbReference type="NCBI Taxonomy" id="2856"/>
    <lineage>
        <taxon>Eukaryota</taxon>
        <taxon>Sar</taxon>
        <taxon>Stramenopiles</taxon>
        <taxon>Ochrophyta</taxon>
        <taxon>Bacillariophyta</taxon>
        <taxon>Bacillariophyceae</taxon>
        <taxon>Bacillariophycidae</taxon>
        <taxon>Bacillariales</taxon>
        <taxon>Bacillariaceae</taxon>
        <taxon>Cylindrotheca</taxon>
    </lineage>
</organism>
<proteinExistence type="predicted"/>
<dbReference type="AlphaFoldDB" id="A0AAD2FGY7"/>
<reference evidence="2" key="1">
    <citation type="submission" date="2023-08" db="EMBL/GenBank/DDBJ databases">
        <authorList>
            <person name="Audoor S."/>
            <person name="Bilcke G."/>
        </authorList>
    </citation>
    <scope>NUCLEOTIDE SEQUENCE</scope>
</reference>
<feature type="chain" id="PRO_5042096732" evidence="1">
    <location>
        <begin position="25"/>
        <end position="338"/>
    </location>
</feature>
<dbReference type="Proteomes" id="UP001295423">
    <property type="component" value="Unassembled WGS sequence"/>
</dbReference>
<feature type="signal peptide" evidence="1">
    <location>
        <begin position="1"/>
        <end position="24"/>
    </location>
</feature>
<evidence type="ECO:0000256" key="1">
    <source>
        <dbReference type="SAM" id="SignalP"/>
    </source>
</evidence>
<protein>
    <submittedName>
        <fullName evidence="2">Uncharacterized protein</fullName>
    </submittedName>
</protein>
<gene>
    <name evidence="2" type="ORF">CYCCA115_LOCUS5691</name>
</gene>
<keyword evidence="1" id="KW-0732">Signal</keyword>
<evidence type="ECO:0000313" key="3">
    <source>
        <dbReference type="Proteomes" id="UP001295423"/>
    </source>
</evidence>
<name>A0AAD2FGY7_9STRA</name>
<comment type="caution">
    <text evidence="2">The sequence shown here is derived from an EMBL/GenBank/DDBJ whole genome shotgun (WGS) entry which is preliminary data.</text>
</comment>
<sequence length="338" mass="38150">MMVPSHFQVALHFLLLFLSLNANAFLSHETSRPTRSISSITTTHHPNSLTITALNLQRSTVREAIDWFQQEPLETLLPKADALQILDELVCNETLIDDSEALVEKNWAKIESRIQDENRSPKELLGEETCDRLLKSVANADIYDNEAVRAFLSSDAINTLFAKILYDGIYEFFQTIDVFGNLISNLPIIGPIRNQIRDETKRNLDRTLGPLVQGFLRSYTKVAVLQASDFIMSPSNKKSFGNANVRLVSSILDRPISSLLPPPEMAAGLRKDLFDYVRTVKVEDLEQYADFVYDYLGDKSLNRLVNVNRILDSSPTLDATVERVVRRAFVNALTEESS</sequence>
<dbReference type="EMBL" id="CAKOGP040000657">
    <property type="protein sequence ID" value="CAJ1937516.1"/>
    <property type="molecule type" value="Genomic_DNA"/>
</dbReference>
<keyword evidence="3" id="KW-1185">Reference proteome</keyword>
<accession>A0AAD2FGY7</accession>